<reference evidence="2" key="1">
    <citation type="submission" date="2023-10" db="EMBL/GenBank/DDBJ databases">
        <title>Genome assembly of Pristionchus species.</title>
        <authorList>
            <person name="Yoshida K."/>
            <person name="Sommer R.J."/>
        </authorList>
    </citation>
    <scope>NUCLEOTIDE SEQUENCE</scope>
    <source>
        <strain evidence="2">RS5133</strain>
    </source>
</reference>
<evidence type="ECO:0000256" key="1">
    <source>
        <dbReference type="SAM" id="MobiDB-lite"/>
    </source>
</evidence>
<organism evidence="2 3">
    <name type="scientific">Pristionchus fissidentatus</name>
    <dbReference type="NCBI Taxonomy" id="1538716"/>
    <lineage>
        <taxon>Eukaryota</taxon>
        <taxon>Metazoa</taxon>
        <taxon>Ecdysozoa</taxon>
        <taxon>Nematoda</taxon>
        <taxon>Chromadorea</taxon>
        <taxon>Rhabditida</taxon>
        <taxon>Rhabditina</taxon>
        <taxon>Diplogasteromorpha</taxon>
        <taxon>Diplogasteroidea</taxon>
        <taxon>Neodiplogasteridae</taxon>
        <taxon>Pristionchus</taxon>
    </lineage>
</organism>
<dbReference type="AlphaFoldDB" id="A0AAV5WB69"/>
<evidence type="ECO:0000313" key="2">
    <source>
        <dbReference type="EMBL" id="GMT27660.1"/>
    </source>
</evidence>
<name>A0AAV5WB69_9BILA</name>
<feature type="non-terminal residue" evidence="2">
    <location>
        <position position="1"/>
    </location>
</feature>
<feature type="compositionally biased region" description="Low complexity" evidence="1">
    <location>
        <begin position="224"/>
        <end position="233"/>
    </location>
</feature>
<dbReference type="EMBL" id="BTSY01000005">
    <property type="protein sequence ID" value="GMT27660.1"/>
    <property type="molecule type" value="Genomic_DNA"/>
</dbReference>
<evidence type="ECO:0000313" key="3">
    <source>
        <dbReference type="Proteomes" id="UP001432322"/>
    </source>
</evidence>
<protein>
    <submittedName>
        <fullName evidence="2">Uncharacterized protein</fullName>
    </submittedName>
</protein>
<feature type="compositionally biased region" description="Low complexity" evidence="1">
    <location>
        <begin position="240"/>
        <end position="253"/>
    </location>
</feature>
<sequence length="273" mass="29942">DLTTVGVQRGKIVTVLSAELFSATIDGDRNSIATIFGTGFDNADSNDNNPDKCRRLHQDKFVDGIPVSLQINGPIMSIYFSDFKGALIDSKNKITTSLQFFYDNLELKSSGFVTSQGYIGCKLGQVYRSSFYAKSVKYSLFTQDSHFVHQVVYIDSPVSFLNVTTDLQTTQFRGESLLKMDPQRACDETHKLIVDFDQTMDNSFCLMYDYSNTNCDDVVVSPSKAPASTTTTKGQLTNAPGLTTTGPKLDTTTSSSPELAITSVLLLSAFVAR</sequence>
<dbReference type="Proteomes" id="UP001432322">
    <property type="component" value="Unassembled WGS sequence"/>
</dbReference>
<feature type="region of interest" description="Disordered" evidence="1">
    <location>
        <begin position="224"/>
        <end position="254"/>
    </location>
</feature>
<gene>
    <name evidence="2" type="ORF">PFISCL1PPCAC_18957</name>
</gene>
<proteinExistence type="predicted"/>
<keyword evidence="3" id="KW-1185">Reference proteome</keyword>
<accession>A0AAV5WB69</accession>
<comment type="caution">
    <text evidence="2">The sequence shown here is derived from an EMBL/GenBank/DDBJ whole genome shotgun (WGS) entry which is preliminary data.</text>
</comment>